<accession>A0A433SJX0</accession>
<organism evidence="3 4">
    <name type="scientific">Elysia chlorotica</name>
    <name type="common">Eastern emerald elysia</name>
    <name type="synonym">Sea slug</name>
    <dbReference type="NCBI Taxonomy" id="188477"/>
    <lineage>
        <taxon>Eukaryota</taxon>
        <taxon>Metazoa</taxon>
        <taxon>Spiralia</taxon>
        <taxon>Lophotrochozoa</taxon>
        <taxon>Mollusca</taxon>
        <taxon>Gastropoda</taxon>
        <taxon>Heterobranchia</taxon>
        <taxon>Euthyneura</taxon>
        <taxon>Panpulmonata</taxon>
        <taxon>Sacoglossa</taxon>
        <taxon>Placobranchoidea</taxon>
        <taxon>Plakobranchidae</taxon>
        <taxon>Elysia</taxon>
    </lineage>
</organism>
<name>A0A433SJX0_ELYCH</name>
<feature type="region of interest" description="Disordered" evidence="1">
    <location>
        <begin position="176"/>
        <end position="201"/>
    </location>
</feature>
<evidence type="ECO:0000313" key="4">
    <source>
        <dbReference type="Proteomes" id="UP000271974"/>
    </source>
</evidence>
<feature type="non-terminal residue" evidence="3">
    <location>
        <position position="291"/>
    </location>
</feature>
<keyword evidence="4" id="KW-1185">Reference proteome</keyword>
<evidence type="ECO:0000313" key="3">
    <source>
        <dbReference type="EMBL" id="RUS69394.1"/>
    </source>
</evidence>
<dbReference type="Proteomes" id="UP000271974">
    <property type="component" value="Unassembled WGS sequence"/>
</dbReference>
<dbReference type="AlphaFoldDB" id="A0A433SJX0"/>
<dbReference type="PANTHER" id="PTHR23098:SF16">
    <property type="entry name" value="REGULATORY PROTEIN ZESTE"/>
    <property type="match status" value="1"/>
</dbReference>
<proteinExistence type="predicted"/>
<dbReference type="InterPro" id="IPR028002">
    <property type="entry name" value="Myb_DNA-bind_5"/>
</dbReference>
<dbReference type="EMBL" id="RQTK01001698">
    <property type="protein sequence ID" value="RUS69394.1"/>
    <property type="molecule type" value="Genomic_DNA"/>
</dbReference>
<dbReference type="OrthoDB" id="6115215at2759"/>
<evidence type="ECO:0000256" key="1">
    <source>
        <dbReference type="SAM" id="MobiDB-lite"/>
    </source>
</evidence>
<protein>
    <recommendedName>
        <fullName evidence="2">Myb-like domain-containing protein</fullName>
    </recommendedName>
</protein>
<dbReference type="Pfam" id="PF13873">
    <property type="entry name" value="Myb_DNA-bind_5"/>
    <property type="match status" value="2"/>
</dbReference>
<dbReference type="STRING" id="188477.A0A433SJX0"/>
<reference evidence="3 4" key="1">
    <citation type="submission" date="2019-01" db="EMBL/GenBank/DDBJ databases">
        <title>A draft genome assembly of the solar-powered sea slug Elysia chlorotica.</title>
        <authorList>
            <person name="Cai H."/>
            <person name="Li Q."/>
            <person name="Fang X."/>
            <person name="Li J."/>
            <person name="Curtis N.E."/>
            <person name="Altenburger A."/>
            <person name="Shibata T."/>
            <person name="Feng M."/>
            <person name="Maeda T."/>
            <person name="Schwartz J.A."/>
            <person name="Shigenobu S."/>
            <person name="Lundholm N."/>
            <person name="Nishiyama T."/>
            <person name="Yang H."/>
            <person name="Hasebe M."/>
            <person name="Li S."/>
            <person name="Pierce S.K."/>
            <person name="Wang J."/>
        </authorList>
    </citation>
    <scope>NUCLEOTIDE SEQUENCE [LARGE SCALE GENOMIC DNA]</scope>
    <source>
        <strain evidence="3">EC2010</strain>
        <tissue evidence="3">Whole organism of an adult</tissue>
    </source>
</reference>
<dbReference type="GO" id="GO:0005634">
    <property type="term" value="C:nucleus"/>
    <property type="evidence" value="ECO:0007669"/>
    <property type="project" value="TreeGrafter"/>
</dbReference>
<dbReference type="InterPro" id="IPR001005">
    <property type="entry name" value="SANT/Myb"/>
</dbReference>
<gene>
    <name evidence="3" type="ORF">EGW08_022845</name>
</gene>
<feature type="region of interest" description="Disordered" evidence="1">
    <location>
        <begin position="94"/>
        <end position="118"/>
    </location>
</feature>
<dbReference type="PANTHER" id="PTHR23098">
    <property type="entry name" value="AGAP001331-PA-RELATED"/>
    <property type="match status" value="1"/>
</dbReference>
<evidence type="ECO:0000259" key="2">
    <source>
        <dbReference type="SMART" id="SM00717"/>
    </source>
</evidence>
<feature type="domain" description="Myb-like" evidence="2">
    <location>
        <begin position="200"/>
        <end position="271"/>
    </location>
</feature>
<feature type="domain" description="Myb-like" evidence="2">
    <location>
        <begin position="11"/>
        <end position="82"/>
    </location>
</feature>
<dbReference type="SMART" id="SM00717">
    <property type="entry name" value="SANT"/>
    <property type="match status" value="2"/>
</dbReference>
<comment type="caution">
    <text evidence="3">The sequence shown here is derived from an EMBL/GenBank/DDBJ whole genome shotgun (WGS) entry which is preliminary data.</text>
</comment>
<sequence length="291" mass="32561">MDDGESSRRNRKPNYSRDEVLTIICGVQENKFNLLKKSCTVSANKTKQAGWKAICDRLNFFNPDRQRTVEEVRKKWKDLSAQARNDLVCKRTITTSAPNEGDGDENQAGSVGRDQKEGSAGEFTPLILAILGEVGSIDMSSEDTGLLNISLNSFGNLGDQQAEQEAIYDTVVIQKHDTSDSQQSNNEQELDDADSRKRMRKPNYTKKDILTLIQGVSDHKFSLLQKICTHTSNKAKTESWGAICQAINSYNPEVIRTSEELRKKWKDLSKQARQDLVNLRSALNSGANKSS</sequence>